<dbReference type="GO" id="GO:0008483">
    <property type="term" value="F:transaminase activity"/>
    <property type="evidence" value="ECO:0007669"/>
    <property type="project" value="UniProtKB-KW"/>
</dbReference>
<evidence type="ECO:0000256" key="2">
    <source>
        <dbReference type="ARBA" id="ARBA00009533"/>
    </source>
</evidence>
<keyword evidence="5 6" id="KW-0456">Lyase</keyword>
<evidence type="ECO:0000256" key="5">
    <source>
        <dbReference type="ARBA" id="ARBA00023239"/>
    </source>
</evidence>
<comment type="caution">
    <text evidence="7">The sequence shown here is derived from an EMBL/GenBank/DDBJ whole genome shotgun (WGS) entry which is preliminary data.</text>
</comment>
<evidence type="ECO:0000256" key="1">
    <source>
        <dbReference type="ARBA" id="ARBA00001933"/>
    </source>
</evidence>
<keyword evidence="7" id="KW-0808">Transferase</keyword>
<evidence type="ECO:0000313" key="8">
    <source>
        <dbReference type="Proteomes" id="UP001501676"/>
    </source>
</evidence>
<dbReference type="InterPro" id="IPR015421">
    <property type="entry name" value="PyrdxlP-dep_Trfase_major"/>
</dbReference>
<dbReference type="InterPro" id="IPR010977">
    <property type="entry name" value="Aromatic_deC"/>
</dbReference>
<dbReference type="Gene3D" id="3.40.640.10">
    <property type="entry name" value="Type I PLP-dependent aspartate aminotransferase-like (Major domain)"/>
    <property type="match status" value="1"/>
</dbReference>
<evidence type="ECO:0000256" key="3">
    <source>
        <dbReference type="ARBA" id="ARBA00022793"/>
    </source>
</evidence>
<dbReference type="InterPro" id="IPR002129">
    <property type="entry name" value="PyrdxlP-dep_de-COase"/>
</dbReference>
<name>A0ABP6SU00_9ACTN</name>
<dbReference type="PANTHER" id="PTHR11999">
    <property type="entry name" value="GROUP II PYRIDOXAL-5-PHOSPHATE DECARBOXYLASE"/>
    <property type="match status" value="1"/>
</dbReference>
<dbReference type="InterPro" id="IPR015424">
    <property type="entry name" value="PyrdxlP-dep_Trfase"/>
</dbReference>
<organism evidence="7 8">
    <name type="scientific">Cryptosporangium minutisporangium</name>
    <dbReference type="NCBI Taxonomy" id="113569"/>
    <lineage>
        <taxon>Bacteria</taxon>
        <taxon>Bacillati</taxon>
        <taxon>Actinomycetota</taxon>
        <taxon>Actinomycetes</taxon>
        <taxon>Cryptosporangiales</taxon>
        <taxon>Cryptosporangiaceae</taxon>
        <taxon>Cryptosporangium</taxon>
    </lineage>
</organism>
<gene>
    <name evidence="7" type="ORF">GCM10020369_16020</name>
</gene>
<keyword evidence="8" id="KW-1185">Reference proteome</keyword>
<dbReference type="InterPro" id="IPR015422">
    <property type="entry name" value="PyrdxlP-dep_Trfase_small"/>
</dbReference>
<reference evidence="8" key="1">
    <citation type="journal article" date="2019" name="Int. J. Syst. Evol. Microbiol.">
        <title>The Global Catalogue of Microorganisms (GCM) 10K type strain sequencing project: providing services to taxonomists for standard genome sequencing and annotation.</title>
        <authorList>
            <consortium name="The Broad Institute Genomics Platform"/>
            <consortium name="The Broad Institute Genome Sequencing Center for Infectious Disease"/>
            <person name="Wu L."/>
            <person name="Ma J."/>
        </authorList>
    </citation>
    <scope>NUCLEOTIDE SEQUENCE [LARGE SCALE GENOMIC DNA]</scope>
    <source>
        <strain evidence="8">JCM 9458</strain>
    </source>
</reference>
<sequence length="447" mass="47602">MDELLDATAALAAEYLNSAGTRPVARPVSLEEMVAAIGTDLPDEGVDPLRVVQDLARDADPGLVLTTGGRFFGFVEGGVLPAARAADWLASTWDQNPGFYALSPAAAAVEEICRRWLCDLLGVPGTWSAGFTTGAQLANFTGLAAARHHVLTEAGWDLERRGLFGAPPVTVVVGRERHATIDRALRFLGIGSDQLAVVDVDDQGRMRADALATHLTGGPTIVCAQAGNVNTGAVDPLGEICDRAHAHGAWVHVDGAFGAWAAASPELKHLTDGLERADSLAIDGHKWLNVPYDCGVVLCARPDAHRTAMRLAADYLVRDGERHGSDWTPESSRRARAFAVYAALRSLGRLGVAQLVERSCAQARQIAETLAADDDVEVLNEVTLNQVLIRLGDDERTRRAAAAIQRDGATWLGTTSWQGRVAIRISVSDYATDDAAIETLVAALRES</sequence>
<accession>A0ABP6SU00</accession>
<dbReference type="Gene3D" id="3.90.1150.10">
    <property type="entry name" value="Aspartate Aminotransferase, domain 1"/>
    <property type="match status" value="1"/>
</dbReference>
<evidence type="ECO:0000256" key="6">
    <source>
        <dbReference type="RuleBase" id="RU000382"/>
    </source>
</evidence>
<dbReference type="SUPFAM" id="SSF53383">
    <property type="entry name" value="PLP-dependent transferases"/>
    <property type="match status" value="1"/>
</dbReference>
<keyword evidence="4 6" id="KW-0663">Pyridoxal phosphate</keyword>
<evidence type="ECO:0000256" key="4">
    <source>
        <dbReference type="ARBA" id="ARBA00022898"/>
    </source>
</evidence>
<keyword evidence="3" id="KW-0210">Decarboxylase</keyword>
<evidence type="ECO:0000313" key="7">
    <source>
        <dbReference type="EMBL" id="GAA3384830.1"/>
    </source>
</evidence>
<comment type="similarity">
    <text evidence="2 6">Belongs to the group II decarboxylase family.</text>
</comment>
<comment type="cofactor">
    <cofactor evidence="1 6">
        <name>pyridoxal 5'-phosphate</name>
        <dbReference type="ChEBI" id="CHEBI:597326"/>
    </cofactor>
</comment>
<dbReference type="PANTHER" id="PTHR11999:SF70">
    <property type="entry name" value="MIP05841P"/>
    <property type="match status" value="1"/>
</dbReference>
<dbReference type="Pfam" id="PF00282">
    <property type="entry name" value="Pyridoxal_deC"/>
    <property type="match status" value="1"/>
</dbReference>
<keyword evidence="7" id="KW-0032">Aminotransferase</keyword>
<proteinExistence type="inferred from homology"/>
<protein>
    <submittedName>
        <fullName evidence="7">Aminotransferase class V-fold PLP-dependent enzyme</fullName>
    </submittedName>
</protein>
<dbReference type="RefSeq" id="WP_345727356.1">
    <property type="nucleotide sequence ID" value="NZ_BAAAYN010000010.1"/>
</dbReference>
<dbReference type="EMBL" id="BAAAYN010000010">
    <property type="protein sequence ID" value="GAA3384830.1"/>
    <property type="molecule type" value="Genomic_DNA"/>
</dbReference>
<dbReference type="Proteomes" id="UP001501676">
    <property type="component" value="Unassembled WGS sequence"/>
</dbReference>